<dbReference type="Proteomes" id="UP000197215">
    <property type="component" value="Unassembled WGS sequence"/>
</dbReference>
<organism evidence="1 2">
    <name type="scientific">Polynucleobacter victoriensis</name>
    <dbReference type="NCBI Taxonomy" id="2049319"/>
    <lineage>
        <taxon>Bacteria</taxon>
        <taxon>Pseudomonadati</taxon>
        <taxon>Pseudomonadota</taxon>
        <taxon>Betaproteobacteria</taxon>
        <taxon>Burkholderiales</taxon>
        <taxon>Burkholderiaceae</taxon>
        <taxon>Polynucleobacter</taxon>
    </lineage>
</organism>
<dbReference type="PROSITE" id="PS51257">
    <property type="entry name" value="PROKAR_LIPOPROTEIN"/>
    <property type="match status" value="1"/>
</dbReference>
<evidence type="ECO:0000313" key="1">
    <source>
        <dbReference type="EMBL" id="SNC64108.1"/>
    </source>
</evidence>
<gene>
    <name evidence="1" type="ORF">SAMN06295916_1024</name>
</gene>
<accession>A0A212TDH2</accession>
<keyword evidence="2" id="KW-1185">Reference proteome</keyword>
<dbReference type="EMBL" id="FYEX01000001">
    <property type="protein sequence ID" value="SNC64108.1"/>
    <property type="molecule type" value="Genomic_DNA"/>
</dbReference>
<proteinExistence type="predicted"/>
<name>A0A212TDH2_9BURK</name>
<dbReference type="AlphaFoldDB" id="A0A212TDH2"/>
<evidence type="ECO:0008006" key="3">
    <source>
        <dbReference type="Google" id="ProtNLM"/>
    </source>
</evidence>
<sequence>MLFKLFSSILIGISLVACTPSLDWRTVRSDDLLYEALYPGKPSRAEKTVMFNSQKLTMTMEASRVNATLFAVGVINIPATAKGIDLKVLKDFLQNGMLSNLKTNQAPTPKTISIKTAGQPSYDLPAQEWVIQGLGPDGQQRLLRFRVVQRNLPDGQIQIYQQSILQSLKNNLAVEKILRSDEHEMFFTGFKPY</sequence>
<protein>
    <recommendedName>
        <fullName evidence="3">Lipoprotein</fullName>
    </recommendedName>
</protein>
<evidence type="ECO:0000313" key="2">
    <source>
        <dbReference type="Proteomes" id="UP000197215"/>
    </source>
</evidence>
<reference evidence="2" key="1">
    <citation type="submission" date="2017-06" db="EMBL/GenBank/DDBJ databases">
        <authorList>
            <person name="Varghese N."/>
            <person name="Submissions S."/>
        </authorList>
    </citation>
    <scope>NUCLEOTIDE SEQUENCE [LARGE SCALE GENOMIC DNA]</scope>
    <source>
        <strain evidence="2">MWH-VicM1</strain>
    </source>
</reference>